<proteinExistence type="predicted"/>
<evidence type="ECO:0000313" key="1">
    <source>
        <dbReference type="EMBL" id="DAF57456.1"/>
    </source>
</evidence>
<organism evidence="1">
    <name type="scientific">Myoviridae sp. ctqfO1</name>
    <dbReference type="NCBI Taxonomy" id="2827710"/>
    <lineage>
        <taxon>Viruses</taxon>
        <taxon>Duplodnaviria</taxon>
        <taxon>Heunggongvirae</taxon>
        <taxon>Uroviricota</taxon>
        <taxon>Caudoviricetes</taxon>
    </lineage>
</organism>
<name>A0A8S5T2W9_9CAUD</name>
<dbReference type="EMBL" id="BK032734">
    <property type="protein sequence ID" value="DAF57456.1"/>
    <property type="molecule type" value="Genomic_DNA"/>
</dbReference>
<sequence length="152" mass="17416">MIYCVSILFIKKNTALLQAVSLSLHESCYVLKILLVKIRHTSLFPCHEIYYVEVSIIVHSVPQTDISFVFLLYILNKDALLLRKCNISNREDMCLCSLLNDLLFREGECRADVASFVLPVRCKVDLNSLACVQQLCDFVHVDVHNIFSFSSR</sequence>
<accession>A0A8S5T2W9</accession>
<protein>
    <submittedName>
        <fullName evidence="1">Uncharacterized protein</fullName>
    </submittedName>
</protein>
<reference evidence="1" key="1">
    <citation type="journal article" date="2021" name="Proc. Natl. Acad. Sci. U.S.A.">
        <title>A Catalog of Tens of Thousands of Viruses from Human Metagenomes Reveals Hidden Associations with Chronic Diseases.</title>
        <authorList>
            <person name="Tisza M.J."/>
            <person name="Buck C.B."/>
        </authorList>
    </citation>
    <scope>NUCLEOTIDE SEQUENCE</scope>
    <source>
        <strain evidence="1">CtqfO1</strain>
    </source>
</reference>